<keyword evidence="3" id="KW-1185">Reference proteome</keyword>
<sequence length="955" mass="105560">MTWSTKGTTPIVKVATTGSALPTTLGAISTAGIGNIALRKPKPQQSKKRCNGSTPGVQRLYLVMDNAPIHQYKDIEFAIKQLWSVATVAYTSPPYSPELSPIEQLCPKVKRHEFNMSASHSPSSPSRSIGIGRTFNHPIHGDFTRMNQQNLSQVSLYEYNRLVEHTAKNSKSASEDVLLALSGIDGQRHLDVLPCPVPVRPDAFVQYDIDSVVLESEDPPVKAGNGASLYVCPWVQDVYCETSSFGRVIEFGSEDDDEMTYSTLIPYGQIPNRCLAYFGDSGHHFKMNVFFALAIGYEGDKKNRLSEEMNIEFVDSLLLPCLRKCVSPFLQSQVPLSYRHAMTLQRQEGGQLSLLPTKIPGRDLKKATQLMRQVIGENENLAVYQDFFVSYAHGLKCPVTKLSDFSEAFKNEIDMAVAHGETSKLYLDYAIEMLPSDGSNVCGVWLNNAFPSVGDIKCHMAALSPFFPSKELFASRYRYHGVLGFRSLASCGYKASPSVDGSGELGVHSVKMYSSFKRPFYHRKSGGYNHTKDLSAYDVWAYERRAEEYISFTRSTADGMSGQAFPARLEVTVTHDVAWEDQDHLMLLMREVISKHSGFIPTKDVCDLMLNRLYGLELVTQNLKSQARRRSSAAGMSLAVLVAYVASGLTGRPKQDYYYDKVHARCLRSTDSGEDLLFLPYLLQTTPSGDFLCTDAFNTDVLQDIFFTKYNTVSTVPRGATTNAINTRPLCLLEYSFGFVTPSAGSSSVSSSVSSPVVGSSSLLSSSVSSPVVGSSSLLSSSVSSPAACSSSVSSPVVAPPLPPICPHDAASYEFRSIDLESNGVPADLKRRNPILLTQVLLAISHIVVHTGEITVDRMGESTTNANGPGWRRGRFRDYHHNFIPAKRAWMKNHVVSYLFPSVDSFVNDFAFSTLITKRSYARFGSIHAYAVLMHLLLVKDQERLAHRLHKQMHQ</sequence>
<dbReference type="STRING" id="4829.A0A163J742"/>
<dbReference type="InterPro" id="IPR038717">
    <property type="entry name" value="Tc1-like_DDE_dom"/>
</dbReference>
<evidence type="ECO:0000313" key="2">
    <source>
        <dbReference type="EMBL" id="SAL97554.1"/>
    </source>
</evidence>
<name>A0A163J742_ABSGL</name>
<proteinExistence type="predicted"/>
<dbReference type="InParanoid" id="A0A163J742"/>
<dbReference type="OrthoDB" id="127242at2759"/>
<protein>
    <recommendedName>
        <fullName evidence="1">Tc1-like transposase DDE domain-containing protein</fullName>
    </recommendedName>
</protein>
<dbReference type="AlphaFoldDB" id="A0A163J742"/>
<dbReference type="EMBL" id="LT551814">
    <property type="protein sequence ID" value="SAL97554.1"/>
    <property type="molecule type" value="Genomic_DNA"/>
</dbReference>
<accession>A0A163J742</accession>
<dbReference type="GO" id="GO:0003676">
    <property type="term" value="F:nucleic acid binding"/>
    <property type="evidence" value="ECO:0007669"/>
    <property type="project" value="InterPro"/>
</dbReference>
<dbReference type="Gene3D" id="3.30.420.10">
    <property type="entry name" value="Ribonuclease H-like superfamily/Ribonuclease H"/>
    <property type="match status" value="1"/>
</dbReference>
<evidence type="ECO:0000313" key="3">
    <source>
        <dbReference type="Proteomes" id="UP000078561"/>
    </source>
</evidence>
<dbReference type="Pfam" id="PF13358">
    <property type="entry name" value="DDE_3"/>
    <property type="match status" value="1"/>
</dbReference>
<dbReference type="Proteomes" id="UP000078561">
    <property type="component" value="Unassembled WGS sequence"/>
</dbReference>
<reference evidence="2" key="1">
    <citation type="submission" date="2016-04" db="EMBL/GenBank/DDBJ databases">
        <authorList>
            <person name="Evans L.H."/>
            <person name="Alamgir A."/>
            <person name="Owens N."/>
            <person name="Weber N.D."/>
            <person name="Virtaneva K."/>
            <person name="Barbian K."/>
            <person name="Babar A."/>
            <person name="Rosenke K."/>
        </authorList>
    </citation>
    <scope>NUCLEOTIDE SEQUENCE [LARGE SCALE GENOMIC DNA]</scope>
    <source>
        <strain evidence="2">CBS 101.48</strain>
    </source>
</reference>
<evidence type="ECO:0000259" key="1">
    <source>
        <dbReference type="Pfam" id="PF13358"/>
    </source>
</evidence>
<dbReference type="InterPro" id="IPR036397">
    <property type="entry name" value="RNaseH_sf"/>
</dbReference>
<gene>
    <name evidence="2" type="primary">ABSGL_03052.1 scaffold 4127</name>
</gene>
<organism evidence="2">
    <name type="scientific">Absidia glauca</name>
    <name type="common">Pin mould</name>
    <dbReference type="NCBI Taxonomy" id="4829"/>
    <lineage>
        <taxon>Eukaryota</taxon>
        <taxon>Fungi</taxon>
        <taxon>Fungi incertae sedis</taxon>
        <taxon>Mucoromycota</taxon>
        <taxon>Mucoromycotina</taxon>
        <taxon>Mucoromycetes</taxon>
        <taxon>Mucorales</taxon>
        <taxon>Cunninghamellaceae</taxon>
        <taxon>Absidia</taxon>
    </lineage>
</organism>
<feature type="domain" description="Tc1-like transposase DDE" evidence="1">
    <location>
        <begin position="54"/>
        <end position="115"/>
    </location>
</feature>